<name>A0A8J5MYD9_HOMAM</name>
<feature type="compositionally biased region" description="Polar residues" evidence="1">
    <location>
        <begin position="198"/>
        <end position="224"/>
    </location>
</feature>
<feature type="compositionally biased region" description="Polar residues" evidence="1">
    <location>
        <begin position="314"/>
        <end position="324"/>
    </location>
</feature>
<proteinExistence type="predicted"/>
<gene>
    <name evidence="2" type="ORF">Hamer_G018338</name>
</gene>
<evidence type="ECO:0000313" key="2">
    <source>
        <dbReference type="EMBL" id="KAG7167917.1"/>
    </source>
</evidence>
<protein>
    <submittedName>
        <fullName evidence="2">Uncharacterized protein</fullName>
    </submittedName>
</protein>
<feature type="compositionally biased region" description="Low complexity" evidence="1">
    <location>
        <begin position="186"/>
        <end position="197"/>
    </location>
</feature>
<evidence type="ECO:0000256" key="1">
    <source>
        <dbReference type="SAM" id="MobiDB-lite"/>
    </source>
</evidence>
<reference evidence="2" key="1">
    <citation type="journal article" date="2021" name="Sci. Adv.">
        <title>The American lobster genome reveals insights on longevity, neural, and immune adaptations.</title>
        <authorList>
            <person name="Polinski J.M."/>
            <person name="Zimin A.V."/>
            <person name="Clark K.F."/>
            <person name="Kohn A.B."/>
            <person name="Sadowski N."/>
            <person name="Timp W."/>
            <person name="Ptitsyn A."/>
            <person name="Khanna P."/>
            <person name="Romanova D.Y."/>
            <person name="Williams P."/>
            <person name="Greenwood S.J."/>
            <person name="Moroz L.L."/>
            <person name="Walt D.R."/>
            <person name="Bodnar A.G."/>
        </authorList>
    </citation>
    <scope>NUCLEOTIDE SEQUENCE</scope>
    <source>
        <strain evidence="2">GMGI-L3</strain>
    </source>
</reference>
<dbReference type="AlphaFoldDB" id="A0A8J5MYD9"/>
<accession>A0A8J5MYD9</accession>
<sequence>MDITKVEAGGLGGVTVASVTTTLPLVTTSEQDVTGQPEHRDTVGSECTLIHTATTQAKELHLMTTPPGYDKDPPSYNEVISHLSQFPRAGAESGGTEDAGGDGILPSAPHVTASILNCQMSVPPPSYEMVLDLKKREVQLQREINVEEQLESVNSARSKIRNILGRVRPYTTTPESQPPALEAYVPTNFSSSNTTPSGLFTISRESLPSQEFYNRASSSSSHPQSLGIARNTSSPSSVGSSSHSDYSSSFISSPSSAGRSLVTPPPPEYFPPSTPRSVDVINPDPQDPATHTEEPPTLDHAGTSRPCTGRSVLSRPTTSISTRTLPPPPQLVRKTSLPGAVLENDGDK</sequence>
<evidence type="ECO:0000313" key="3">
    <source>
        <dbReference type="Proteomes" id="UP000747542"/>
    </source>
</evidence>
<feature type="compositionally biased region" description="Pro residues" evidence="1">
    <location>
        <begin position="263"/>
        <end position="274"/>
    </location>
</feature>
<comment type="caution">
    <text evidence="2">The sequence shown here is derived from an EMBL/GenBank/DDBJ whole genome shotgun (WGS) entry which is preliminary data.</text>
</comment>
<keyword evidence="3" id="KW-1185">Reference proteome</keyword>
<organism evidence="2 3">
    <name type="scientific">Homarus americanus</name>
    <name type="common">American lobster</name>
    <dbReference type="NCBI Taxonomy" id="6706"/>
    <lineage>
        <taxon>Eukaryota</taxon>
        <taxon>Metazoa</taxon>
        <taxon>Ecdysozoa</taxon>
        <taxon>Arthropoda</taxon>
        <taxon>Crustacea</taxon>
        <taxon>Multicrustacea</taxon>
        <taxon>Malacostraca</taxon>
        <taxon>Eumalacostraca</taxon>
        <taxon>Eucarida</taxon>
        <taxon>Decapoda</taxon>
        <taxon>Pleocyemata</taxon>
        <taxon>Astacidea</taxon>
        <taxon>Nephropoidea</taxon>
        <taxon>Nephropidae</taxon>
        <taxon>Homarus</taxon>
    </lineage>
</organism>
<feature type="region of interest" description="Disordered" evidence="1">
    <location>
        <begin position="169"/>
        <end position="348"/>
    </location>
</feature>
<dbReference type="Proteomes" id="UP000747542">
    <property type="component" value="Unassembled WGS sequence"/>
</dbReference>
<feature type="compositionally biased region" description="Low complexity" evidence="1">
    <location>
        <begin position="233"/>
        <end position="260"/>
    </location>
</feature>
<dbReference type="EMBL" id="JAHLQT010021080">
    <property type="protein sequence ID" value="KAG7167917.1"/>
    <property type="molecule type" value="Genomic_DNA"/>
</dbReference>